<dbReference type="InterPro" id="IPR017441">
    <property type="entry name" value="Protein_kinase_ATP_BS"/>
</dbReference>
<dbReference type="PROSITE" id="PS00107">
    <property type="entry name" value="PROTEIN_KINASE_ATP"/>
    <property type="match status" value="1"/>
</dbReference>
<evidence type="ECO:0000256" key="11">
    <source>
        <dbReference type="PIRNR" id="PIRNR037281"/>
    </source>
</evidence>
<evidence type="ECO:0000259" key="17">
    <source>
        <dbReference type="PROSITE" id="PS50011"/>
    </source>
</evidence>
<evidence type="ECO:0000313" key="18">
    <source>
        <dbReference type="EMBL" id="CAD7086217.1"/>
    </source>
</evidence>
<dbReference type="Gene3D" id="3.30.200.20">
    <property type="entry name" value="Phosphorylase Kinase, domain 1"/>
    <property type="match status" value="1"/>
</dbReference>
<feature type="compositionally biased region" description="Basic residues" evidence="16">
    <location>
        <begin position="562"/>
        <end position="576"/>
    </location>
</feature>
<dbReference type="EMBL" id="LR899011">
    <property type="protein sequence ID" value="CAD7086217.1"/>
    <property type="molecule type" value="Genomic_DNA"/>
</dbReference>
<gene>
    <name evidence="18" type="ORF">HERILL_LOCUS9009</name>
</gene>
<evidence type="ECO:0000256" key="6">
    <source>
        <dbReference type="ARBA" id="ARBA00022840"/>
    </source>
</evidence>
<evidence type="ECO:0000256" key="15">
    <source>
        <dbReference type="PROSITE-ProRule" id="PRU10141"/>
    </source>
</evidence>
<feature type="region of interest" description="Disordered" evidence="16">
    <location>
        <begin position="1"/>
        <end position="22"/>
    </location>
</feature>
<dbReference type="PROSITE" id="PS00108">
    <property type="entry name" value="PROTEIN_KINASE_ST"/>
    <property type="match status" value="1"/>
</dbReference>
<dbReference type="InterPro" id="IPR008271">
    <property type="entry name" value="Ser/Thr_kinase_AS"/>
</dbReference>
<comment type="subcellular location">
    <subcellularLocation>
        <location evidence="1 11">Nucleus</location>
    </subcellularLocation>
</comment>
<reference evidence="18 19" key="1">
    <citation type="submission" date="2020-11" db="EMBL/GenBank/DDBJ databases">
        <authorList>
            <person name="Wallbank WR R."/>
            <person name="Pardo Diaz C."/>
            <person name="Kozak K."/>
            <person name="Martin S."/>
            <person name="Jiggins C."/>
            <person name="Moest M."/>
            <person name="Warren A I."/>
            <person name="Generalovic N T."/>
            <person name="Byers J.R.P. K."/>
            <person name="Montejo-Kovacevich G."/>
            <person name="Yen C E."/>
        </authorList>
    </citation>
    <scope>NUCLEOTIDE SEQUENCE [LARGE SCALE GENOMIC DNA]</scope>
</reference>
<evidence type="ECO:0000256" key="4">
    <source>
        <dbReference type="ARBA" id="ARBA00022741"/>
    </source>
</evidence>
<dbReference type="GO" id="GO:0005737">
    <property type="term" value="C:cytoplasm"/>
    <property type="evidence" value="ECO:0007669"/>
    <property type="project" value="TreeGrafter"/>
</dbReference>
<evidence type="ECO:0000256" key="16">
    <source>
        <dbReference type="SAM" id="MobiDB-lite"/>
    </source>
</evidence>
<dbReference type="GO" id="GO:0005524">
    <property type="term" value="F:ATP binding"/>
    <property type="evidence" value="ECO:0007669"/>
    <property type="project" value="UniProtKB-UniRule"/>
</dbReference>
<proteinExistence type="inferred from homology"/>
<feature type="binding site" evidence="14">
    <location>
        <position position="392"/>
    </location>
    <ligand>
        <name>Mg(2+)</name>
        <dbReference type="ChEBI" id="CHEBI:18420"/>
        <label>1</label>
    </ligand>
</feature>
<dbReference type="InterPro" id="IPR000719">
    <property type="entry name" value="Prot_kinase_dom"/>
</dbReference>
<evidence type="ECO:0000256" key="8">
    <source>
        <dbReference type="ARBA" id="ARBA00023137"/>
    </source>
</evidence>
<keyword evidence="5 11" id="KW-0418">Kinase</keyword>
<feature type="binding site" evidence="13">
    <location>
        <position position="253"/>
    </location>
    <ligand>
        <name>ATP</name>
        <dbReference type="ChEBI" id="CHEBI:30616"/>
    </ligand>
</feature>
<feature type="binding site" evidence="14">
    <location>
        <position position="351"/>
    </location>
    <ligand>
        <name>Mg(2+)</name>
        <dbReference type="ChEBI" id="CHEBI:18420"/>
        <label>1</label>
    </ligand>
</feature>
<evidence type="ECO:0000256" key="7">
    <source>
        <dbReference type="ARBA" id="ARBA00022842"/>
    </source>
</evidence>
<dbReference type="EC" id="2.7.10.2" evidence="11"/>
<evidence type="ECO:0000256" key="12">
    <source>
        <dbReference type="PIRSR" id="PIRSR037281-1"/>
    </source>
</evidence>
<keyword evidence="19" id="KW-1185">Reference proteome</keyword>
<dbReference type="FunCoup" id="A0A7R8USI5">
    <property type="interactions" value="1316"/>
</dbReference>
<dbReference type="SMART" id="SM00220">
    <property type="entry name" value="S_TKc"/>
    <property type="match status" value="1"/>
</dbReference>
<evidence type="ECO:0000256" key="1">
    <source>
        <dbReference type="ARBA" id="ARBA00004123"/>
    </source>
</evidence>
<dbReference type="InParanoid" id="A0A7R8USI5"/>
<name>A0A7R8USI5_HERIL</name>
<dbReference type="PIRSF" id="PIRSF037281">
    <property type="entry name" value="Wee1-like_protein_kinase"/>
    <property type="match status" value="1"/>
</dbReference>
<dbReference type="GO" id="GO:0000278">
    <property type="term" value="P:mitotic cell cycle"/>
    <property type="evidence" value="ECO:0007669"/>
    <property type="project" value="InterPro"/>
</dbReference>
<feature type="domain" description="Protein kinase" evidence="17">
    <location>
        <begin position="224"/>
        <end position="497"/>
    </location>
</feature>
<keyword evidence="7 14" id="KW-0460">Magnesium</keyword>
<dbReference type="Proteomes" id="UP000594454">
    <property type="component" value="Chromosome 3"/>
</dbReference>
<keyword evidence="3 11" id="KW-0479">Metal-binding</keyword>
<evidence type="ECO:0000313" key="19">
    <source>
        <dbReference type="Proteomes" id="UP000594454"/>
    </source>
</evidence>
<dbReference type="Gene3D" id="1.10.510.10">
    <property type="entry name" value="Transferase(Phosphotransferase) domain 1"/>
    <property type="match status" value="1"/>
</dbReference>
<dbReference type="PANTHER" id="PTHR11042:SF185">
    <property type="entry name" value="WEE1-LIKE PROTEIN KINASE"/>
    <property type="match status" value="1"/>
</dbReference>
<evidence type="ECO:0000256" key="3">
    <source>
        <dbReference type="ARBA" id="ARBA00022723"/>
    </source>
</evidence>
<dbReference type="PROSITE" id="PS50011">
    <property type="entry name" value="PROTEIN_KINASE_DOM"/>
    <property type="match status" value="1"/>
</dbReference>
<dbReference type="GO" id="GO:0004715">
    <property type="term" value="F:non-membrane spanning protein tyrosine kinase activity"/>
    <property type="evidence" value="ECO:0007669"/>
    <property type="project" value="UniProtKB-UniRule"/>
</dbReference>
<feature type="binding site" evidence="13">
    <location>
        <begin position="230"/>
        <end position="238"/>
    </location>
    <ligand>
        <name>ATP</name>
        <dbReference type="ChEBI" id="CHEBI:30616"/>
    </ligand>
</feature>
<keyword evidence="4 11" id="KW-0547">Nucleotide-binding</keyword>
<evidence type="ECO:0000256" key="14">
    <source>
        <dbReference type="PIRSR" id="PIRSR037281-3"/>
    </source>
</evidence>
<dbReference type="GO" id="GO:0000287">
    <property type="term" value="F:magnesium ion binding"/>
    <property type="evidence" value="ECO:0007669"/>
    <property type="project" value="InterPro"/>
</dbReference>
<feature type="region of interest" description="Disordered" evidence="16">
    <location>
        <begin position="537"/>
        <end position="579"/>
    </location>
</feature>
<evidence type="ECO:0000256" key="13">
    <source>
        <dbReference type="PIRSR" id="PIRSR037281-2"/>
    </source>
</evidence>
<dbReference type="OrthoDB" id="5337378at2759"/>
<sequence length="600" mass="68138">MDVYTESSGVDTSPDMNSSVEISSPDRMKAVLPRKLTFGLSPEGDTNDISKQYNAANLVLSPRKQPSISPPYRRVRALRLFDTPATPKTIMQKSTAAKCPKFLYNHENANLDFVPAMVREAPGNVLCDRPRCFPLHNQAFDNVMNAANINPFTPNSLLMQNKKRSRTQLGRENLHNNSLPTNAFRERQQNFAKYSDDEDLPEVHQAPKRLALQDSNISRYAKEFVEISLIGVGEFGLVYQCLNRLDGCVYAIKKSIKPVAGSSFEKTALNEVWAHAVLGKHDNVVRYYSAWAEDNHMLIQNEYCNGGSLQAFIQKRFLVESELRTLLLHIAEGLKYIHSNGLVHMDLKSGNIFLTKVPARPASTTDSYDDGFEDVYDEVESAEYIITYKIGDLGHVTSVKDPQVEEGDCRYLPKEILQEDFKHLFKADIFSLGMTLYEAAGGGPLPKNGPEWHKFREGDFPDLPNLSKDFNSLIKLMTHPDPECRPSSTSIFNHAILNPIESKTKAQLSHELAVERQKNELLLRKLKEAKKILKSYEQSKTPVTKRLKHQSPTVSDRQLRSYTRKTQRPVLSRSRRGLRDKNKNVIDDRVFSYSIHQTHE</sequence>
<comment type="similarity">
    <text evidence="11">Belongs to the protein kinase superfamily. Ser/Thr protein kinase family. WEE1 subfamily.</text>
</comment>
<dbReference type="Pfam" id="PF00069">
    <property type="entry name" value="Pkinase"/>
    <property type="match status" value="1"/>
</dbReference>
<keyword evidence="8 11" id="KW-0829">Tyrosine-protein kinase</keyword>
<dbReference type="SUPFAM" id="SSF56112">
    <property type="entry name" value="Protein kinase-like (PK-like)"/>
    <property type="match status" value="1"/>
</dbReference>
<dbReference type="GO" id="GO:0005634">
    <property type="term" value="C:nucleus"/>
    <property type="evidence" value="ECO:0007669"/>
    <property type="project" value="UniProtKB-SubCell"/>
</dbReference>
<feature type="active site" description="Proton acceptor" evidence="12">
    <location>
        <position position="346"/>
    </location>
</feature>
<evidence type="ECO:0000256" key="9">
    <source>
        <dbReference type="ARBA" id="ARBA00023242"/>
    </source>
</evidence>
<organism evidence="18 19">
    <name type="scientific">Hermetia illucens</name>
    <name type="common">Black soldier fly</name>
    <dbReference type="NCBI Taxonomy" id="343691"/>
    <lineage>
        <taxon>Eukaryota</taxon>
        <taxon>Metazoa</taxon>
        <taxon>Ecdysozoa</taxon>
        <taxon>Arthropoda</taxon>
        <taxon>Hexapoda</taxon>
        <taxon>Insecta</taxon>
        <taxon>Pterygota</taxon>
        <taxon>Neoptera</taxon>
        <taxon>Endopterygota</taxon>
        <taxon>Diptera</taxon>
        <taxon>Brachycera</taxon>
        <taxon>Stratiomyomorpha</taxon>
        <taxon>Stratiomyidae</taxon>
        <taxon>Hermetiinae</taxon>
        <taxon>Hermetia</taxon>
    </lineage>
</organism>
<dbReference type="InterPro" id="IPR017164">
    <property type="entry name" value="Wee1-like_protein_kinase"/>
</dbReference>
<evidence type="ECO:0000256" key="5">
    <source>
        <dbReference type="ARBA" id="ARBA00022777"/>
    </source>
</evidence>
<keyword evidence="6 11" id="KW-0067">ATP-binding</keyword>
<accession>A0A7R8USI5</accession>
<dbReference type="AlphaFoldDB" id="A0A7R8USI5"/>
<protein>
    <recommendedName>
        <fullName evidence="11">Wee1-like protein kinase</fullName>
        <ecNumber evidence="11">2.7.10.2</ecNumber>
    </recommendedName>
</protein>
<comment type="catalytic activity">
    <reaction evidence="11">
        <text>L-tyrosyl-[protein] + ATP = O-phospho-L-tyrosyl-[protein] + ADP + H(+)</text>
        <dbReference type="Rhea" id="RHEA:10596"/>
        <dbReference type="Rhea" id="RHEA-COMP:10136"/>
        <dbReference type="Rhea" id="RHEA-COMP:20101"/>
        <dbReference type="ChEBI" id="CHEBI:15378"/>
        <dbReference type="ChEBI" id="CHEBI:30616"/>
        <dbReference type="ChEBI" id="CHEBI:46858"/>
        <dbReference type="ChEBI" id="CHEBI:61978"/>
        <dbReference type="ChEBI" id="CHEBI:456216"/>
        <dbReference type="EC" id="2.7.10.2"/>
    </reaction>
</comment>
<dbReference type="PANTHER" id="PTHR11042">
    <property type="entry name" value="EUKARYOTIC TRANSLATION INITIATION FACTOR 2-ALPHA KINASE EIF2-ALPHA KINASE -RELATED"/>
    <property type="match status" value="1"/>
</dbReference>
<comment type="similarity">
    <text evidence="10">Belongs to the protein kinase superfamily. Ser/Thr protein kinase family. GCN2 subfamily.</text>
</comment>
<keyword evidence="2 11" id="KW-0808">Transferase</keyword>
<evidence type="ECO:0000256" key="10">
    <source>
        <dbReference type="ARBA" id="ARBA00037982"/>
    </source>
</evidence>
<dbReference type="OMA" id="FGSVHKC"/>
<comment type="cofactor">
    <cofactor evidence="14">
        <name>Mg(2+)</name>
        <dbReference type="ChEBI" id="CHEBI:18420"/>
    </cofactor>
    <text evidence="14">Binds 2 magnesium ions per subunit.</text>
</comment>
<dbReference type="InterPro" id="IPR011009">
    <property type="entry name" value="Kinase-like_dom_sf"/>
</dbReference>
<dbReference type="InterPro" id="IPR050339">
    <property type="entry name" value="CC_SR_Kinase"/>
</dbReference>
<evidence type="ECO:0000256" key="2">
    <source>
        <dbReference type="ARBA" id="ARBA00022679"/>
    </source>
</evidence>
<feature type="binding site" evidence="15">
    <location>
        <position position="254"/>
    </location>
    <ligand>
        <name>ATP</name>
        <dbReference type="ChEBI" id="CHEBI:30616"/>
    </ligand>
</feature>
<dbReference type="FunFam" id="3.30.200.20:FF:000115">
    <property type="entry name" value="Wee1-like kinase 2"/>
    <property type="match status" value="1"/>
</dbReference>
<keyword evidence="9 11" id="KW-0539">Nucleus</keyword>